<accession>A0ABR7RN66</accession>
<gene>
    <name evidence="2" type="ORF">IBL26_13110</name>
</gene>
<feature type="compositionally biased region" description="Pro residues" evidence="1">
    <location>
        <begin position="8"/>
        <end position="20"/>
    </location>
</feature>
<keyword evidence="3" id="KW-1185">Reference proteome</keyword>
<dbReference type="Proteomes" id="UP000626026">
    <property type="component" value="Unassembled WGS sequence"/>
</dbReference>
<dbReference type="RefSeq" id="WP_187784941.1">
    <property type="nucleotide sequence ID" value="NZ_JACTVA010000021.1"/>
</dbReference>
<name>A0ABR7RN66_9PROT</name>
<evidence type="ECO:0000313" key="2">
    <source>
        <dbReference type="EMBL" id="MBC9207778.1"/>
    </source>
</evidence>
<proteinExistence type="predicted"/>
<organism evidence="2 3">
    <name type="scientific">Teichococcus aerophilus</name>
    <dbReference type="NCBI Taxonomy" id="1224513"/>
    <lineage>
        <taxon>Bacteria</taxon>
        <taxon>Pseudomonadati</taxon>
        <taxon>Pseudomonadota</taxon>
        <taxon>Alphaproteobacteria</taxon>
        <taxon>Acetobacterales</taxon>
        <taxon>Roseomonadaceae</taxon>
        <taxon>Roseomonas</taxon>
    </lineage>
</organism>
<evidence type="ECO:0000256" key="1">
    <source>
        <dbReference type="SAM" id="MobiDB-lite"/>
    </source>
</evidence>
<protein>
    <submittedName>
        <fullName evidence="2">Uncharacterized protein</fullName>
    </submittedName>
</protein>
<reference evidence="2 3" key="1">
    <citation type="journal article" date="2013" name="Int. J. Syst. Evol. Microbiol.">
        <title>Roseomonas aerophila sp. nov., isolated from air.</title>
        <authorList>
            <person name="Kim S.J."/>
            <person name="Weon H.Y."/>
            <person name="Ahn J.H."/>
            <person name="Hong S.B."/>
            <person name="Seok S.J."/>
            <person name="Whang K.S."/>
            <person name="Kwon S.W."/>
        </authorList>
    </citation>
    <scope>NUCLEOTIDE SEQUENCE [LARGE SCALE GENOMIC DNA]</scope>
    <source>
        <strain evidence="2 3">NBRC 108923</strain>
    </source>
</reference>
<feature type="region of interest" description="Disordered" evidence="1">
    <location>
        <begin position="1"/>
        <end position="22"/>
    </location>
</feature>
<evidence type="ECO:0000313" key="3">
    <source>
        <dbReference type="Proteomes" id="UP000626026"/>
    </source>
</evidence>
<dbReference type="EMBL" id="JACTVA010000021">
    <property type="protein sequence ID" value="MBC9207778.1"/>
    <property type="molecule type" value="Genomic_DNA"/>
</dbReference>
<sequence>MSRKPKAKPPLAPPAAPAPPGRDAVLQRLAEQINRGFGAERMRREAAAVIDDLKAALPPDAVAERLEEISEQLAAGVEAAEEQGGDIDQGSKSAVAAYETMLAALRATHSAFSRRD</sequence>
<comment type="caution">
    <text evidence="2">The sequence shown here is derived from an EMBL/GenBank/DDBJ whole genome shotgun (WGS) entry which is preliminary data.</text>
</comment>